<protein>
    <submittedName>
        <fullName evidence="1">Uncharacterized protein</fullName>
    </submittedName>
</protein>
<proteinExistence type="predicted"/>
<dbReference type="AlphaFoldDB" id="A0A1G7R3E4"/>
<keyword evidence="2" id="KW-1185">Reference proteome</keyword>
<gene>
    <name evidence="1" type="ORF">SAMN04489759_104255</name>
</gene>
<organism evidence="1 2">
    <name type="scientific">Sulfitobacter delicatus</name>
    <dbReference type="NCBI Taxonomy" id="218672"/>
    <lineage>
        <taxon>Bacteria</taxon>
        <taxon>Pseudomonadati</taxon>
        <taxon>Pseudomonadota</taxon>
        <taxon>Alphaproteobacteria</taxon>
        <taxon>Rhodobacterales</taxon>
        <taxon>Roseobacteraceae</taxon>
        <taxon>Sulfitobacter</taxon>
    </lineage>
</organism>
<reference evidence="2" key="1">
    <citation type="submission" date="2016-10" db="EMBL/GenBank/DDBJ databases">
        <authorList>
            <person name="Varghese N."/>
            <person name="Submissions S."/>
        </authorList>
    </citation>
    <scope>NUCLEOTIDE SEQUENCE [LARGE SCALE GENOMIC DNA]</scope>
    <source>
        <strain evidence="2">DSM 16477</strain>
    </source>
</reference>
<dbReference type="EMBL" id="FNBP01000004">
    <property type="protein sequence ID" value="SDG05296.1"/>
    <property type="molecule type" value="Genomic_DNA"/>
</dbReference>
<dbReference type="Proteomes" id="UP000199399">
    <property type="component" value="Unassembled WGS sequence"/>
</dbReference>
<name>A0A1G7R3E4_9RHOB</name>
<evidence type="ECO:0000313" key="2">
    <source>
        <dbReference type="Proteomes" id="UP000199399"/>
    </source>
</evidence>
<accession>A0A1G7R3E4</accession>
<dbReference type="STRING" id="218672.SAMN04489759_104255"/>
<evidence type="ECO:0000313" key="1">
    <source>
        <dbReference type="EMBL" id="SDG05296.1"/>
    </source>
</evidence>
<sequence length="106" mass="11837">MITTVTAMLCPTRQMRRPMRLRMTARDAAINTAHIATTTGRANALLQVNATQLFVRERGMQFSVTSIDPAAQIIYDPSDRFSSPYMNALYRHGFERAQGGGLWADS</sequence>